<dbReference type="GO" id="GO:0006281">
    <property type="term" value="P:DNA repair"/>
    <property type="evidence" value="ECO:0007669"/>
    <property type="project" value="UniProtKB-KW"/>
</dbReference>
<dbReference type="GO" id="GO:0051539">
    <property type="term" value="F:4 iron, 4 sulfur cluster binding"/>
    <property type="evidence" value="ECO:0007669"/>
    <property type="project" value="UniProtKB-KW"/>
</dbReference>
<keyword evidence="7" id="KW-0227">DNA damage</keyword>
<dbReference type="SMART" id="SM00986">
    <property type="entry name" value="UDG"/>
    <property type="match status" value="1"/>
</dbReference>
<dbReference type="Gene3D" id="3.40.470.10">
    <property type="entry name" value="Uracil-DNA glycosylase-like domain"/>
    <property type="match status" value="1"/>
</dbReference>
<evidence type="ECO:0000256" key="7">
    <source>
        <dbReference type="ARBA" id="ARBA00022763"/>
    </source>
</evidence>
<evidence type="ECO:0000313" key="14">
    <source>
        <dbReference type="Proteomes" id="UP000178558"/>
    </source>
</evidence>
<dbReference type="InterPro" id="IPR036895">
    <property type="entry name" value="Uracil-DNA_glycosylase-like_sf"/>
</dbReference>
<evidence type="ECO:0000256" key="3">
    <source>
        <dbReference type="ARBA" id="ARBA00012030"/>
    </source>
</evidence>
<dbReference type="GO" id="GO:0004844">
    <property type="term" value="F:uracil DNA N-glycosylase activity"/>
    <property type="evidence" value="ECO:0007669"/>
    <property type="project" value="UniProtKB-EC"/>
</dbReference>
<keyword evidence="5" id="KW-0004">4Fe-4S</keyword>
<reference evidence="13 14" key="1">
    <citation type="journal article" date="2016" name="Nat. Commun.">
        <title>Thousands of microbial genomes shed light on interconnected biogeochemical processes in an aquifer system.</title>
        <authorList>
            <person name="Anantharaman K."/>
            <person name="Brown C.T."/>
            <person name="Hug L.A."/>
            <person name="Sharon I."/>
            <person name="Castelle C.J."/>
            <person name="Probst A.J."/>
            <person name="Thomas B.C."/>
            <person name="Singh A."/>
            <person name="Wilkins M.J."/>
            <person name="Karaoz U."/>
            <person name="Brodie E.L."/>
            <person name="Williams K.H."/>
            <person name="Hubbard S.S."/>
            <person name="Banfield J.F."/>
        </authorList>
    </citation>
    <scope>NUCLEOTIDE SEQUENCE [LARGE SCALE GENOMIC DNA]</scope>
</reference>
<evidence type="ECO:0000256" key="6">
    <source>
        <dbReference type="ARBA" id="ARBA00022723"/>
    </source>
</evidence>
<evidence type="ECO:0000256" key="2">
    <source>
        <dbReference type="ARBA" id="ARBA00006521"/>
    </source>
</evidence>
<evidence type="ECO:0000256" key="9">
    <source>
        <dbReference type="ARBA" id="ARBA00023004"/>
    </source>
</evidence>
<dbReference type="CDD" id="cd10030">
    <property type="entry name" value="UDG-F4_TTUDGA_SPO1dp_like"/>
    <property type="match status" value="1"/>
</dbReference>
<gene>
    <name evidence="13" type="ORF">A3B50_01390</name>
</gene>
<evidence type="ECO:0000256" key="10">
    <source>
        <dbReference type="ARBA" id="ARBA00023014"/>
    </source>
</evidence>
<dbReference type="InterPro" id="IPR005273">
    <property type="entry name" value="Ura-DNA_glyco_family4"/>
</dbReference>
<sequence>MGKLQELQKLQNIIVSCSACKKVGSGKLVFGEGSPNAKVIFVGEAPGKKEAESGRPFIGRSGQLLRSIIRSIGLKEKDVYITSPVKYLPRKGTPSRQEIIHSHTHFVKQLEIIQPKIIVLLGKTAVYAILGVDIPVLKDHGKTYEKNGWKIFVTLHPAAVLRFPKYKSLFESDFKKIKKISKN</sequence>
<evidence type="ECO:0000259" key="12">
    <source>
        <dbReference type="SMART" id="SM00986"/>
    </source>
</evidence>
<evidence type="ECO:0000313" key="13">
    <source>
        <dbReference type="EMBL" id="OGK50913.1"/>
    </source>
</evidence>
<evidence type="ECO:0000256" key="1">
    <source>
        <dbReference type="ARBA" id="ARBA00001400"/>
    </source>
</evidence>
<proteinExistence type="inferred from homology"/>
<dbReference type="EMBL" id="MGAQ01000010">
    <property type="protein sequence ID" value="OGK50913.1"/>
    <property type="molecule type" value="Genomic_DNA"/>
</dbReference>
<organism evidence="13 14">
    <name type="scientific">Candidatus Roizmanbacteria bacterium RIFCSPLOWO2_01_FULL_40_42</name>
    <dbReference type="NCBI Taxonomy" id="1802066"/>
    <lineage>
        <taxon>Bacteria</taxon>
        <taxon>Candidatus Roizmaniibacteriota</taxon>
    </lineage>
</organism>
<keyword evidence="10" id="KW-0411">Iron-sulfur</keyword>
<dbReference type="AlphaFoldDB" id="A0A1F7J5P4"/>
<keyword evidence="8" id="KW-0378">Hydrolase</keyword>
<protein>
    <recommendedName>
        <fullName evidence="4">Type-4 uracil-DNA glycosylase</fullName>
        <ecNumber evidence="3">3.2.2.27</ecNumber>
    </recommendedName>
</protein>
<dbReference type="InterPro" id="IPR005122">
    <property type="entry name" value="Uracil-DNA_glycosylase-like"/>
</dbReference>
<comment type="similarity">
    <text evidence="2">Belongs to the uracil-DNA glycosylase (UDG) superfamily. Type 4 (UDGa) family.</text>
</comment>
<comment type="catalytic activity">
    <reaction evidence="1">
        <text>Hydrolyzes single-stranded DNA or mismatched double-stranded DNA and polynucleotides, releasing free uracil.</text>
        <dbReference type="EC" id="3.2.2.27"/>
    </reaction>
</comment>
<dbReference type="PANTHER" id="PTHR33693:SF1">
    <property type="entry name" value="TYPE-4 URACIL-DNA GLYCOSYLASE"/>
    <property type="match status" value="1"/>
</dbReference>
<dbReference type="NCBIfam" id="TIGR00758">
    <property type="entry name" value="UDG_fam4"/>
    <property type="match status" value="1"/>
</dbReference>
<accession>A0A1F7J5P4</accession>
<dbReference type="SMART" id="SM00987">
    <property type="entry name" value="UreE_C"/>
    <property type="match status" value="1"/>
</dbReference>
<keyword evidence="11" id="KW-0234">DNA repair</keyword>
<dbReference type="GO" id="GO:0046872">
    <property type="term" value="F:metal ion binding"/>
    <property type="evidence" value="ECO:0007669"/>
    <property type="project" value="UniProtKB-KW"/>
</dbReference>
<name>A0A1F7J5P4_9BACT</name>
<keyword evidence="9" id="KW-0408">Iron</keyword>
<keyword evidence="6" id="KW-0479">Metal-binding</keyword>
<dbReference type="PANTHER" id="PTHR33693">
    <property type="entry name" value="TYPE-5 URACIL-DNA GLYCOSYLASE"/>
    <property type="match status" value="1"/>
</dbReference>
<dbReference type="Pfam" id="PF03167">
    <property type="entry name" value="UDG"/>
    <property type="match status" value="1"/>
</dbReference>
<dbReference type="SUPFAM" id="SSF52141">
    <property type="entry name" value="Uracil-DNA glycosylase-like"/>
    <property type="match status" value="1"/>
</dbReference>
<evidence type="ECO:0000256" key="5">
    <source>
        <dbReference type="ARBA" id="ARBA00022485"/>
    </source>
</evidence>
<evidence type="ECO:0000256" key="11">
    <source>
        <dbReference type="ARBA" id="ARBA00023204"/>
    </source>
</evidence>
<dbReference type="EC" id="3.2.2.27" evidence="3"/>
<dbReference type="InterPro" id="IPR051536">
    <property type="entry name" value="UDG_Type-4/5"/>
</dbReference>
<evidence type="ECO:0000256" key="8">
    <source>
        <dbReference type="ARBA" id="ARBA00022801"/>
    </source>
</evidence>
<comment type="caution">
    <text evidence="13">The sequence shown here is derived from an EMBL/GenBank/DDBJ whole genome shotgun (WGS) entry which is preliminary data.</text>
</comment>
<feature type="domain" description="Uracil-DNA glycosylase-like" evidence="12">
    <location>
        <begin position="30"/>
        <end position="175"/>
    </location>
</feature>
<dbReference type="Proteomes" id="UP000178558">
    <property type="component" value="Unassembled WGS sequence"/>
</dbReference>
<evidence type="ECO:0000256" key="4">
    <source>
        <dbReference type="ARBA" id="ARBA00019403"/>
    </source>
</evidence>